<dbReference type="GO" id="GO:0005840">
    <property type="term" value="C:ribosome"/>
    <property type="evidence" value="ECO:0007669"/>
    <property type="project" value="UniProtKB-KW"/>
</dbReference>
<evidence type="ECO:0000256" key="4">
    <source>
        <dbReference type="ARBA" id="ARBA00035204"/>
    </source>
</evidence>
<evidence type="ECO:0000256" key="1">
    <source>
        <dbReference type="ARBA" id="ARBA00009254"/>
    </source>
</evidence>
<evidence type="ECO:0000313" key="7">
    <source>
        <dbReference type="Proteomes" id="UP000176547"/>
    </source>
</evidence>
<dbReference type="GO" id="GO:0003735">
    <property type="term" value="F:structural constituent of ribosome"/>
    <property type="evidence" value="ECO:0007669"/>
    <property type="project" value="InterPro"/>
</dbReference>
<accession>A0A1F5N913</accession>
<dbReference type="Pfam" id="PF00831">
    <property type="entry name" value="Ribosomal_L29"/>
    <property type="match status" value="1"/>
</dbReference>
<evidence type="ECO:0000256" key="3">
    <source>
        <dbReference type="ARBA" id="ARBA00023274"/>
    </source>
</evidence>
<dbReference type="EMBL" id="MFEG01000075">
    <property type="protein sequence ID" value="OGE73920.1"/>
    <property type="molecule type" value="Genomic_DNA"/>
</dbReference>
<sequence length="64" mass="7644">MKIVEVRKKSDTDLMKMLAELKEDVRSLRFRIASKEVKNHQLMYRARKDIARVLTVLQERKKAT</sequence>
<keyword evidence="3 5" id="KW-0687">Ribonucleoprotein</keyword>
<dbReference type="Gene3D" id="1.10.287.310">
    <property type="match status" value="1"/>
</dbReference>
<dbReference type="Proteomes" id="UP000176547">
    <property type="component" value="Unassembled WGS sequence"/>
</dbReference>
<dbReference type="HAMAP" id="MF_00374">
    <property type="entry name" value="Ribosomal_uL29"/>
    <property type="match status" value="1"/>
</dbReference>
<dbReference type="InterPro" id="IPR001854">
    <property type="entry name" value="Ribosomal_uL29"/>
</dbReference>
<protein>
    <recommendedName>
        <fullName evidence="4 5">Large ribosomal subunit protein uL29</fullName>
    </recommendedName>
</protein>
<dbReference type="GO" id="GO:1990904">
    <property type="term" value="C:ribonucleoprotein complex"/>
    <property type="evidence" value="ECO:0007669"/>
    <property type="project" value="UniProtKB-KW"/>
</dbReference>
<dbReference type="SUPFAM" id="SSF46561">
    <property type="entry name" value="Ribosomal protein L29 (L29p)"/>
    <property type="match status" value="1"/>
</dbReference>
<dbReference type="AlphaFoldDB" id="A0A1F5N913"/>
<dbReference type="NCBIfam" id="TIGR00012">
    <property type="entry name" value="L29"/>
    <property type="match status" value="1"/>
</dbReference>
<comment type="similarity">
    <text evidence="1 5">Belongs to the universal ribosomal protein uL29 family.</text>
</comment>
<name>A0A1F5N913_9BACT</name>
<comment type="caution">
    <text evidence="6">The sequence shown here is derived from an EMBL/GenBank/DDBJ whole genome shotgun (WGS) entry which is preliminary data.</text>
</comment>
<evidence type="ECO:0000256" key="2">
    <source>
        <dbReference type="ARBA" id="ARBA00022980"/>
    </source>
</evidence>
<dbReference type="InterPro" id="IPR036049">
    <property type="entry name" value="Ribosomal_uL29_sf"/>
</dbReference>
<evidence type="ECO:0000256" key="5">
    <source>
        <dbReference type="HAMAP-Rule" id="MF_00374"/>
    </source>
</evidence>
<reference evidence="6 7" key="1">
    <citation type="journal article" date="2016" name="Nat. Commun.">
        <title>Thousands of microbial genomes shed light on interconnected biogeochemical processes in an aquifer system.</title>
        <authorList>
            <person name="Anantharaman K."/>
            <person name="Brown C.T."/>
            <person name="Hug L.A."/>
            <person name="Sharon I."/>
            <person name="Castelle C.J."/>
            <person name="Probst A.J."/>
            <person name="Thomas B.C."/>
            <person name="Singh A."/>
            <person name="Wilkins M.J."/>
            <person name="Karaoz U."/>
            <person name="Brodie E.L."/>
            <person name="Williams K.H."/>
            <person name="Hubbard S.S."/>
            <person name="Banfield J.F."/>
        </authorList>
    </citation>
    <scope>NUCLEOTIDE SEQUENCE [LARGE SCALE GENOMIC DNA]</scope>
</reference>
<proteinExistence type="inferred from homology"/>
<organism evidence="6 7">
    <name type="scientific">Candidatus Doudnabacteria bacterium RIFCSPHIGHO2_01_52_17</name>
    <dbReference type="NCBI Taxonomy" id="1817820"/>
    <lineage>
        <taxon>Bacteria</taxon>
        <taxon>Candidatus Doudnaibacteriota</taxon>
    </lineage>
</organism>
<keyword evidence="2 5" id="KW-0689">Ribosomal protein</keyword>
<dbReference type="CDD" id="cd00427">
    <property type="entry name" value="Ribosomal_L29_HIP"/>
    <property type="match status" value="1"/>
</dbReference>
<dbReference type="GO" id="GO:0006412">
    <property type="term" value="P:translation"/>
    <property type="evidence" value="ECO:0007669"/>
    <property type="project" value="UniProtKB-UniRule"/>
</dbReference>
<evidence type="ECO:0000313" key="6">
    <source>
        <dbReference type="EMBL" id="OGE73920.1"/>
    </source>
</evidence>
<gene>
    <name evidence="5" type="primary">rpmC</name>
    <name evidence="6" type="ORF">A3K06_03225</name>
</gene>